<accession>A0ABD0J012</accession>
<evidence type="ECO:0000313" key="2">
    <source>
        <dbReference type="Proteomes" id="UP001519460"/>
    </source>
</evidence>
<sequence>MPHCAGIQRQTSNAEIQQLADYMWKQVSLPHYITAFSKLKDGGSVYFGLNEKKTDVVHQWKYTGNEIKGVLNVVDENWKIWEDETNKYVVKKGTFIPVIPGRQYEQRPRK</sequence>
<dbReference type="Proteomes" id="UP001519460">
    <property type="component" value="Unassembled WGS sequence"/>
</dbReference>
<comment type="caution">
    <text evidence="1">The sequence shown here is derived from an EMBL/GenBank/DDBJ whole genome shotgun (WGS) entry which is preliminary data.</text>
</comment>
<name>A0ABD0J012_9CAEN</name>
<proteinExistence type="predicted"/>
<dbReference type="EMBL" id="JACVVK020000829">
    <property type="protein sequence ID" value="KAK7442691.1"/>
    <property type="molecule type" value="Genomic_DNA"/>
</dbReference>
<dbReference type="AlphaFoldDB" id="A0ABD0J012"/>
<reference evidence="1 2" key="1">
    <citation type="journal article" date="2023" name="Sci. Data">
        <title>Genome assembly of the Korean intertidal mud-creeper Batillaria attramentaria.</title>
        <authorList>
            <person name="Patra A.K."/>
            <person name="Ho P.T."/>
            <person name="Jun S."/>
            <person name="Lee S.J."/>
            <person name="Kim Y."/>
            <person name="Won Y.J."/>
        </authorList>
    </citation>
    <scope>NUCLEOTIDE SEQUENCE [LARGE SCALE GENOMIC DNA]</scope>
    <source>
        <strain evidence="1">Wonlab-2016</strain>
    </source>
</reference>
<keyword evidence="2" id="KW-1185">Reference proteome</keyword>
<protein>
    <submittedName>
        <fullName evidence="1">Uncharacterized protein</fullName>
    </submittedName>
</protein>
<gene>
    <name evidence="1" type="ORF">BaRGS_00040507</name>
</gene>
<evidence type="ECO:0000313" key="1">
    <source>
        <dbReference type="EMBL" id="KAK7442691.1"/>
    </source>
</evidence>
<organism evidence="1 2">
    <name type="scientific">Batillaria attramentaria</name>
    <dbReference type="NCBI Taxonomy" id="370345"/>
    <lineage>
        <taxon>Eukaryota</taxon>
        <taxon>Metazoa</taxon>
        <taxon>Spiralia</taxon>
        <taxon>Lophotrochozoa</taxon>
        <taxon>Mollusca</taxon>
        <taxon>Gastropoda</taxon>
        <taxon>Caenogastropoda</taxon>
        <taxon>Sorbeoconcha</taxon>
        <taxon>Cerithioidea</taxon>
        <taxon>Batillariidae</taxon>
        <taxon>Batillaria</taxon>
    </lineage>
</organism>